<keyword evidence="2" id="KW-0472">Membrane</keyword>
<evidence type="ECO:0000256" key="2">
    <source>
        <dbReference type="SAM" id="Phobius"/>
    </source>
</evidence>
<sequence>MPEPLRTTRASPLPVLALAAVVLVGLNVRGPLAALPPVAAELRADLAVSAGAVGLLTTLPVLCFGAAAPLGSWVVARWGLRAAVMACLGGVLLGTLVRSAGGYPAALAGTVVVGLAITVGNIALPVLIAEDFPAAVGLVTALYAAAFNVGSALTTALTPVLAQPLGWRAATAAWSVLAVVAAVVVVVAHRRTRGGAGSRSAVGATARATGGGGPEPRHPVPVHRRGSTWLLVAAFGGQSFSYYGTTAWLPELLADRLGADPGAAGASAAVFQVGAIAGAFGVPAVLRATGRPRVALWLVCAGWATLPLGLLLAPQLWWLWAAVAGAAQGGGITVVLVAAVARGREVRAGRTGGAAEVRAATTLVQGGGYLLGALGPVLVGSAHDATGGWTAPLLVLLGSVAVLLVAGTAGVPRREPGRV</sequence>
<proteinExistence type="predicted"/>
<reference evidence="3 4" key="1">
    <citation type="submission" date="2019-07" db="EMBL/GenBank/DDBJ databases">
        <title>Quadrisphaera sp. strain DD2A genome sequencing and assembly.</title>
        <authorList>
            <person name="Kim I."/>
        </authorList>
    </citation>
    <scope>NUCLEOTIDE SEQUENCE [LARGE SCALE GENOMIC DNA]</scope>
    <source>
        <strain evidence="3 4">DD2A</strain>
    </source>
</reference>
<dbReference type="InterPro" id="IPR052524">
    <property type="entry name" value="MFS_Cyanate_Porter"/>
</dbReference>
<dbReference type="PANTHER" id="PTHR23523:SF2">
    <property type="entry name" value="2-NITROIMIDAZOLE TRANSPORTER"/>
    <property type="match status" value="1"/>
</dbReference>
<keyword evidence="2" id="KW-1133">Transmembrane helix</keyword>
<feature type="transmembrane region" description="Helical" evidence="2">
    <location>
        <begin position="226"/>
        <end position="243"/>
    </location>
</feature>
<keyword evidence="2" id="KW-0812">Transmembrane</keyword>
<dbReference type="GO" id="GO:0022857">
    <property type="term" value="F:transmembrane transporter activity"/>
    <property type="evidence" value="ECO:0007669"/>
    <property type="project" value="InterPro"/>
</dbReference>
<feature type="transmembrane region" description="Helical" evidence="2">
    <location>
        <begin position="169"/>
        <end position="189"/>
    </location>
</feature>
<comment type="caution">
    <text evidence="3">The sequence shown here is derived from an EMBL/GenBank/DDBJ whole genome shotgun (WGS) entry which is preliminary data.</text>
</comment>
<dbReference type="OrthoDB" id="5317164at2"/>
<protein>
    <submittedName>
        <fullName evidence="3">MFS transporter</fullName>
    </submittedName>
</protein>
<dbReference type="EMBL" id="VKAC01000001">
    <property type="protein sequence ID" value="TXR57896.1"/>
    <property type="molecule type" value="Genomic_DNA"/>
</dbReference>
<dbReference type="PANTHER" id="PTHR23523">
    <property type="match status" value="1"/>
</dbReference>
<feature type="transmembrane region" description="Helical" evidence="2">
    <location>
        <begin position="362"/>
        <end position="383"/>
    </location>
</feature>
<dbReference type="InterPro" id="IPR011701">
    <property type="entry name" value="MFS"/>
</dbReference>
<feature type="transmembrane region" description="Helical" evidence="2">
    <location>
        <begin position="294"/>
        <end position="312"/>
    </location>
</feature>
<evidence type="ECO:0000313" key="3">
    <source>
        <dbReference type="EMBL" id="TXR57896.1"/>
    </source>
</evidence>
<feature type="transmembrane region" description="Helical" evidence="2">
    <location>
        <begin position="389"/>
        <end position="411"/>
    </location>
</feature>
<gene>
    <name evidence="3" type="ORF">FMM08_01215</name>
</gene>
<dbReference type="AlphaFoldDB" id="A0A5C8ZLN8"/>
<dbReference type="SUPFAM" id="SSF103473">
    <property type="entry name" value="MFS general substrate transporter"/>
    <property type="match status" value="1"/>
</dbReference>
<organism evidence="3 4">
    <name type="scientific">Quadrisphaera setariae</name>
    <dbReference type="NCBI Taxonomy" id="2593304"/>
    <lineage>
        <taxon>Bacteria</taxon>
        <taxon>Bacillati</taxon>
        <taxon>Actinomycetota</taxon>
        <taxon>Actinomycetes</taxon>
        <taxon>Kineosporiales</taxon>
        <taxon>Kineosporiaceae</taxon>
        <taxon>Quadrisphaera</taxon>
    </lineage>
</organism>
<accession>A0A5C8ZLN8</accession>
<feature type="transmembrane region" description="Helical" evidence="2">
    <location>
        <begin position="78"/>
        <end position="97"/>
    </location>
</feature>
<feature type="transmembrane region" description="Helical" evidence="2">
    <location>
        <begin position="103"/>
        <end position="128"/>
    </location>
</feature>
<dbReference type="Pfam" id="PF07690">
    <property type="entry name" value="MFS_1"/>
    <property type="match status" value="1"/>
</dbReference>
<dbReference type="InterPro" id="IPR036259">
    <property type="entry name" value="MFS_trans_sf"/>
</dbReference>
<dbReference type="Proteomes" id="UP000321234">
    <property type="component" value="Unassembled WGS sequence"/>
</dbReference>
<feature type="transmembrane region" description="Helical" evidence="2">
    <location>
        <begin position="50"/>
        <end position="71"/>
    </location>
</feature>
<name>A0A5C8ZLN8_9ACTN</name>
<feature type="transmembrane region" description="Helical" evidence="2">
    <location>
        <begin position="263"/>
        <end position="282"/>
    </location>
</feature>
<feature type="transmembrane region" description="Helical" evidence="2">
    <location>
        <begin position="135"/>
        <end position="157"/>
    </location>
</feature>
<evidence type="ECO:0000256" key="1">
    <source>
        <dbReference type="SAM" id="MobiDB-lite"/>
    </source>
</evidence>
<keyword evidence="4" id="KW-1185">Reference proteome</keyword>
<feature type="transmembrane region" description="Helical" evidence="2">
    <location>
        <begin position="318"/>
        <end position="341"/>
    </location>
</feature>
<feature type="compositionally biased region" description="Low complexity" evidence="1">
    <location>
        <begin position="198"/>
        <end position="208"/>
    </location>
</feature>
<dbReference type="RefSeq" id="WP_147924507.1">
    <property type="nucleotide sequence ID" value="NZ_VKAC01000001.1"/>
</dbReference>
<feature type="region of interest" description="Disordered" evidence="1">
    <location>
        <begin position="195"/>
        <end position="219"/>
    </location>
</feature>
<evidence type="ECO:0000313" key="4">
    <source>
        <dbReference type="Proteomes" id="UP000321234"/>
    </source>
</evidence>
<dbReference type="Gene3D" id="1.20.1250.20">
    <property type="entry name" value="MFS general substrate transporter like domains"/>
    <property type="match status" value="2"/>
</dbReference>